<reference evidence="2 3" key="1">
    <citation type="submission" date="2015-11" db="EMBL/GenBank/DDBJ databases">
        <title>Genomic analysis of 38 Legionella species identifies large and diverse effector repertoires.</title>
        <authorList>
            <person name="Burstein D."/>
            <person name="Amaro F."/>
            <person name="Zusman T."/>
            <person name="Lifshitz Z."/>
            <person name="Cohen O."/>
            <person name="Gilbert J.A."/>
            <person name="Pupko T."/>
            <person name="Shuman H.A."/>
            <person name="Segal G."/>
        </authorList>
    </citation>
    <scope>NUCLEOTIDE SEQUENCE [LARGE SCALE GENOMIC DNA]</scope>
    <source>
        <strain evidence="2 3">Oak Ridge-10</strain>
    </source>
</reference>
<organism evidence="2 3">
    <name type="scientific">Legionella oakridgensis</name>
    <dbReference type="NCBI Taxonomy" id="29423"/>
    <lineage>
        <taxon>Bacteria</taxon>
        <taxon>Pseudomonadati</taxon>
        <taxon>Pseudomonadota</taxon>
        <taxon>Gammaproteobacteria</taxon>
        <taxon>Legionellales</taxon>
        <taxon>Legionellaceae</taxon>
        <taxon>Legionella</taxon>
    </lineage>
</organism>
<dbReference type="AlphaFoldDB" id="A0A0W0X155"/>
<evidence type="ECO:0000256" key="1">
    <source>
        <dbReference type="SAM" id="Phobius"/>
    </source>
</evidence>
<dbReference type="RefSeq" id="WP_118996598.1">
    <property type="nucleotide sequence ID" value="NZ_LCUA01000003.1"/>
</dbReference>
<evidence type="ECO:0000313" key="3">
    <source>
        <dbReference type="Proteomes" id="UP000054858"/>
    </source>
</evidence>
<keyword evidence="1" id="KW-0812">Transmembrane</keyword>
<protein>
    <recommendedName>
        <fullName evidence="4">Transmembrane protein</fullName>
    </recommendedName>
</protein>
<accession>A0A0W0X155</accession>
<evidence type="ECO:0008006" key="4">
    <source>
        <dbReference type="Google" id="ProtNLM"/>
    </source>
</evidence>
<gene>
    <name evidence="2" type="ORF">Loak_1981</name>
</gene>
<dbReference type="EMBL" id="LNYP01000029">
    <property type="protein sequence ID" value="KTD38305.1"/>
    <property type="molecule type" value="Genomic_DNA"/>
</dbReference>
<dbReference type="Proteomes" id="UP000054858">
    <property type="component" value="Unassembled WGS sequence"/>
</dbReference>
<proteinExistence type="predicted"/>
<comment type="caution">
    <text evidence="2">The sequence shown here is derived from an EMBL/GenBank/DDBJ whole genome shotgun (WGS) entry which is preliminary data.</text>
</comment>
<keyword evidence="1" id="KW-1133">Transmembrane helix</keyword>
<feature type="transmembrane region" description="Helical" evidence="1">
    <location>
        <begin position="41"/>
        <end position="58"/>
    </location>
</feature>
<evidence type="ECO:0000313" key="2">
    <source>
        <dbReference type="EMBL" id="KTD38305.1"/>
    </source>
</evidence>
<sequence>MNARKQIILTITELDQKFQQQQIKANQYKCHLQQLIQENKFIIITGLLTAFILGFRVARANHALTRFWQFTQLLVAVTLTSVKNKLWLALIDQGTSSVLRYFLHKNQTKSP</sequence>
<keyword evidence="1" id="KW-0472">Membrane</keyword>
<name>A0A0W0X155_9GAMM</name>